<keyword evidence="2" id="KW-1185">Reference proteome</keyword>
<sequence>MQSSQCHIITEGRPLVKSPPCLGRWRLRWPAWRSVVRWWQKGVLVFRKSVRNSTIRAATLTWRCKV</sequence>
<reference evidence="1" key="1">
    <citation type="submission" date="2023-07" db="EMBL/GenBank/DDBJ databases">
        <title>draft genome sequence of fig (Ficus carica).</title>
        <authorList>
            <person name="Takahashi T."/>
            <person name="Nishimura K."/>
        </authorList>
    </citation>
    <scope>NUCLEOTIDE SEQUENCE</scope>
</reference>
<dbReference type="Proteomes" id="UP001187192">
    <property type="component" value="Unassembled WGS sequence"/>
</dbReference>
<gene>
    <name evidence="1" type="ORF">TIFTF001_007393</name>
</gene>
<name>A0AA87ZQB2_FICCA</name>
<evidence type="ECO:0000313" key="2">
    <source>
        <dbReference type="Proteomes" id="UP001187192"/>
    </source>
</evidence>
<accession>A0AA87ZQB2</accession>
<dbReference type="AlphaFoldDB" id="A0AA87ZQB2"/>
<protein>
    <submittedName>
        <fullName evidence="1">Uncharacterized protein</fullName>
    </submittedName>
</protein>
<evidence type="ECO:0000313" key="1">
    <source>
        <dbReference type="EMBL" id="GMN38152.1"/>
    </source>
</evidence>
<proteinExistence type="predicted"/>
<organism evidence="1 2">
    <name type="scientific">Ficus carica</name>
    <name type="common">Common fig</name>
    <dbReference type="NCBI Taxonomy" id="3494"/>
    <lineage>
        <taxon>Eukaryota</taxon>
        <taxon>Viridiplantae</taxon>
        <taxon>Streptophyta</taxon>
        <taxon>Embryophyta</taxon>
        <taxon>Tracheophyta</taxon>
        <taxon>Spermatophyta</taxon>
        <taxon>Magnoliopsida</taxon>
        <taxon>eudicotyledons</taxon>
        <taxon>Gunneridae</taxon>
        <taxon>Pentapetalae</taxon>
        <taxon>rosids</taxon>
        <taxon>fabids</taxon>
        <taxon>Rosales</taxon>
        <taxon>Moraceae</taxon>
        <taxon>Ficeae</taxon>
        <taxon>Ficus</taxon>
    </lineage>
</organism>
<dbReference type="EMBL" id="BTGU01000007">
    <property type="protein sequence ID" value="GMN38152.1"/>
    <property type="molecule type" value="Genomic_DNA"/>
</dbReference>
<dbReference type="Gramene" id="FCD_00007027-RA">
    <property type="protein sequence ID" value="FCD_00007027-RA:cds"/>
    <property type="gene ID" value="FCD_00007027"/>
</dbReference>
<comment type="caution">
    <text evidence="1">The sequence shown here is derived from an EMBL/GenBank/DDBJ whole genome shotgun (WGS) entry which is preliminary data.</text>
</comment>